<gene>
    <name evidence="1" type="ORF">AABB31_16615</name>
</gene>
<dbReference type="EMBL" id="CP151767">
    <property type="protein sequence ID" value="WZU66631.1"/>
    <property type="molecule type" value="Genomic_DNA"/>
</dbReference>
<accession>A0AAN0NHV9</accession>
<evidence type="ECO:0000313" key="1">
    <source>
        <dbReference type="EMBL" id="WZU66631.1"/>
    </source>
</evidence>
<organism evidence="1 2">
    <name type="scientific">Yoonia rhodophyticola</name>
    <dbReference type="NCBI Taxonomy" id="3137370"/>
    <lineage>
        <taxon>Bacteria</taxon>
        <taxon>Pseudomonadati</taxon>
        <taxon>Pseudomonadota</taxon>
        <taxon>Alphaproteobacteria</taxon>
        <taxon>Rhodobacterales</taxon>
        <taxon>Paracoccaceae</taxon>
        <taxon>Yoonia</taxon>
    </lineage>
</organism>
<keyword evidence="2" id="KW-1185">Reference proteome</keyword>
<name>A0AAN0NHV9_9RHOB</name>
<reference evidence="2" key="1">
    <citation type="submission" date="2024-04" db="EMBL/GenBank/DDBJ databases">
        <title>Phylogenomic analyses of a clade within the roseobacter group suggest taxonomic reassignments of species of the genera Aestuariivita, Citreicella, Loktanella, Nautella, Pelagibaca, Ruegeria, Thalassobius, Thiobacimonas and Tropicibacter, and the proposal o.</title>
        <authorList>
            <person name="Jeon C.O."/>
        </authorList>
    </citation>
    <scope>NUCLEOTIDE SEQUENCE [LARGE SCALE GENOMIC DNA]</scope>
    <source>
        <strain evidence="2">SS1-5</strain>
    </source>
</reference>
<dbReference type="KEGG" id="yrh:AABB31_16615"/>
<dbReference type="Proteomes" id="UP001470809">
    <property type="component" value="Chromosome"/>
</dbReference>
<reference evidence="1 2" key="2">
    <citation type="submission" date="2024-08" db="EMBL/GenBank/DDBJ databases">
        <title>Phylogenomic analyses of a clade within the roseobacter group suggest taxonomic reassignments of species of the genera Aestuariivita, Citreicella, Loktanella, Nautella, Pelagibaca, Ruegeria, Thalassobius, Thiobacimonas and Tropicibacter, and the proposal o.</title>
        <authorList>
            <person name="Jeon C.O."/>
        </authorList>
    </citation>
    <scope>NUCLEOTIDE SEQUENCE [LARGE SCALE GENOMIC DNA]</scope>
    <source>
        <strain evidence="1 2">SS1-5</strain>
    </source>
</reference>
<protein>
    <submittedName>
        <fullName evidence="1">Uncharacterized protein</fullName>
    </submittedName>
</protein>
<evidence type="ECO:0000313" key="2">
    <source>
        <dbReference type="Proteomes" id="UP001470809"/>
    </source>
</evidence>
<proteinExistence type="predicted"/>
<dbReference type="RefSeq" id="WP_342075953.1">
    <property type="nucleotide sequence ID" value="NZ_CP151767.2"/>
</dbReference>
<dbReference type="AlphaFoldDB" id="A0AAN0NHV9"/>
<sequence length="174" mass="18919">MAAQSDEIYLNIANINVEVGLATSQGSYNNTFDGGATIDKVIDAPSADAEEFHNQQTHIWHTTTEPGGGLELVFDLGVSYDITALHFWNYTSEDYDVDAVLFTFFDAAGEKLGTHALVPDLGTRPGIKAQTIPLKSPMNTRVVTAFLTGSNGEIDFQNIGFTARLSDPQYDPKN</sequence>